<dbReference type="EC" id="4.2.1.45" evidence="4"/>
<dbReference type="InterPro" id="IPR013445">
    <property type="entry name" value="CDP_4_6_deHydtase"/>
</dbReference>
<dbReference type="EMBL" id="JAUYVI010000002">
    <property type="protein sequence ID" value="MDQ7247170.1"/>
    <property type="molecule type" value="Genomic_DNA"/>
</dbReference>
<gene>
    <name evidence="4" type="primary">rfbG</name>
    <name evidence="4" type="ORF">Q8A70_05815</name>
</gene>
<keyword evidence="4" id="KW-0456">Lyase</keyword>
<comment type="pathway">
    <text evidence="1">Bacterial outer membrane biogenesis; LPS O-antigen biosynthesis.</text>
</comment>
<dbReference type="PANTHER" id="PTHR43000">
    <property type="entry name" value="DTDP-D-GLUCOSE 4,6-DEHYDRATASE-RELATED"/>
    <property type="match status" value="1"/>
</dbReference>
<dbReference type="NCBIfam" id="TIGR02622">
    <property type="entry name" value="CDP_4_6_dhtase"/>
    <property type="match status" value="1"/>
</dbReference>
<evidence type="ECO:0000256" key="2">
    <source>
        <dbReference type="ARBA" id="ARBA00007637"/>
    </source>
</evidence>
<dbReference type="Pfam" id="PF01370">
    <property type="entry name" value="Epimerase"/>
    <property type="match status" value="1"/>
</dbReference>
<dbReference type="InterPro" id="IPR020904">
    <property type="entry name" value="Sc_DH/Rdtase_CS"/>
</dbReference>
<dbReference type="InterPro" id="IPR001509">
    <property type="entry name" value="Epimerase_deHydtase"/>
</dbReference>
<evidence type="ECO:0000313" key="4">
    <source>
        <dbReference type="EMBL" id="MDQ7247170.1"/>
    </source>
</evidence>
<name>A0ABU0YJ38_9PROT</name>
<dbReference type="PROSITE" id="PS00061">
    <property type="entry name" value="ADH_SHORT"/>
    <property type="match status" value="1"/>
</dbReference>
<feature type="domain" description="NAD-dependent epimerase/dehydratase" evidence="3">
    <location>
        <begin position="16"/>
        <end position="255"/>
    </location>
</feature>
<evidence type="ECO:0000259" key="3">
    <source>
        <dbReference type="Pfam" id="PF01370"/>
    </source>
</evidence>
<sequence length="362" mass="39514">MSHPVPDASFWRGRRVFLTGHTGFVGGWTALWLKQLGAEVYGFALPPPTDPSFFAATRLAERIAGSTIGDIREREPLAKAAAAAKPSIVLHLAAQPLVRAAFHDPVATFATNVMGTAHLLDAVRDLQGLSTAVVFTTDKVYRNLNWPWPYREGDALGADEPYSGSKSGAELVTEAFRNSYFARHETPVPVVTVRAGNIIGGGDWAEDRIVPDAVRAFAAKQPLIIRNPKAVRPWQHVLDAVRGLLLIAERTAAKKLPAEIQSWNLGPGDAETTPVSDLVEHLVRDWGEGARWEHRGDNAVKEAHFLTLDSHQAARHLGWKPVWHVAGAVRHSVAWYRGFLAGDDMAKASLAEIDRHIADVAS</sequence>
<reference evidence="5" key="1">
    <citation type="submission" date="2023-08" db="EMBL/GenBank/DDBJ databases">
        <title>Rhodospirillaceae gen. nov., a novel taxon isolated from the Yangtze River Yuezi River estuary sludge.</title>
        <authorList>
            <person name="Ruan L."/>
        </authorList>
    </citation>
    <scope>NUCLEOTIDE SEQUENCE [LARGE SCALE GENOMIC DNA]</scope>
    <source>
        <strain evidence="5">R-7</strain>
    </source>
</reference>
<organism evidence="4 5">
    <name type="scientific">Dongia sedimenti</name>
    <dbReference type="NCBI Taxonomy" id="3064282"/>
    <lineage>
        <taxon>Bacteria</taxon>
        <taxon>Pseudomonadati</taxon>
        <taxon>Pseudomonadota</taxon>
        <taxon>Alphaproteobacteria</taxon>
        <taxon>Rhodospirillales</taxon>
        <taxon>Dongiaceae</taxon>
        <taxon>Dongia</taxon>
    </lineage>
</organism>
<dbReference type="Proteomes" id="UP001230156">
    <property type="component" value="Unassembled WGS sequence"/>
</dbReference>
<comment type="caution">
    <text evidence="4">The sequence shown here is derived from an EMBL/GenBank/DDBJ whole genome shotgun (WGS) entry which is preliminary data.</text>
</comment>
<evidence type="ECO:0000313" key="5">
    <source>
        <dbReference type="Proteomes" id="UP001230156"/>
    </source>
</evidence>
<evidence type="ECO:0000256" key="1">
    <source>
        <dbReference type="ARBA" id="ARBA00005125"/>
    </source>
</evidence>
<dbReference type="GO" id="GO:0047733">
    <property type="term" value="F:CDP-glucose 4,6-dehydratase activity"/>
    <property type="evidence" value="ECO:0007669"/>
    <property type="project" value="UniProtKB-EC"/>
</dbReference>
<keyword evidence="5" id="KW-1185">Reference proteome</keyword>
<dbReference type="Gene3D" id="3.90.25.10">
    <property type="entry name" value="UDP-galactose 4-epimerase, domain 1"/>
    <property type="match status" value="1"/>
</dbReference>
<dbReference type="RefSeq" id="WP_379954574.1">
    <property type="nucleotide sequence ID" value="NZ_JAUYVI010000002.1"/>
</dbReference>
<accession>A0ABU0YJ38</accession>
<dbReference type="Gene3D" id="3.40.50.720">
    <property type="entry name" value="NAD(P)-binding Rossmann-like Domain"/>
    <property type="match status" value="1"/>
</dbReference>
<dbReference type="InterPro" id="IPR036291">
    <property type="entry name" value="NAD(P)-bd_dom_sf"/>
</dbReference>
<comment type="similarity">
    <text evidence="2">Belongs to the NAD(P)-dependent epimerase/dehydratase family.</text>
</comment>
<dbReference type="SUPFAM" id="SSF51735">
    <property type="entry name" value="NAD(P)-binding Rossmann-fold domains"/>
    <property type="match status" value="1"/>
</dbReference>
<protein>
    <submittedName>
        <fullName evidence="4">CDP-glucose 4,6-dehydratase</fullName>
        <ecNumber evidence="4">4.2.1.45</ecNumber>
    </submittedName>
</protein>
<proteinExistence type="inferred from homology"/>